<gene>
    <name evidence="1" type="ORF">Afe05nite_24080</name>
</gene>
<sequence>MAPPDEGSPTARLTALAVHLRDAATEAGRPDVAEKAAEAVALLAGAAPAGDGSPQSRRGPADAILRTLDGLGF</sequence>
<dbReference type="RefSeq" id="WP_203817105.1">
    <property type="nucleotide sequence ID" value="NZ_BAAABP010000071.1"/>
</dbReference>
<accession>A0A919IYI8</accession>
<name>A0A919IYI8_9ACTN</name>
<evidence type="ECO:0000313" key="1">
    <source>
        <dbReference type="EMBL" id="GIE10568.1"/>
    </source>
</evidence>
<evidence type="ECO:0000313" key="2">
    <source>
        <dbReference type="Proteomes" id="UP000598174"/>
    </source>
</evidence>
<proteinExistence type="predicted"/>
<reference evidence="1" key="1">
    <citation type="submission" date="2021-01" db="EMBL/GenBank/DDBJ databases">
        <title>Whole genome shotgun sequence of Actinoplanes ferrugineus NBRC 15555.</title>
        <authorList>
            <person name="Komaki H."/>
            <person name="Tamura T."/>
        </authorList>
    </citation>
    <scope>NUCLEOTIDE SEQUENCE</scope>
    <source>
        <strain evidence="1">NBRC 15555</strain>
    </source>
</reference>
<organism evidence="1 2">
    <name type="scientific">Paractinoplanes ferrugineus</name>
    <dbReference type="NCBI Taxonomy" id="113564"/>
    <lineage>
        <taxon>Bacteria</taxon>
        <taxon>Bacillati</taxon>
        <taxon>Actinomycetota</taxon>
        <taxon>Actinomycetes</taxon>
        <taxon>Micromonosporales</taxon>
        <taxon>Micromonosporaceae</taxon>
        <taxon>Paractinoplanes</taxon>
    </lineage>
</organism>
<comment type="caution">
    <text evidence="1">The sequence shown here is derived from an EMBL/GenBank/DDBJ whole genome shotgun (WGS) entry which is preliminary data.</text>
</comment>
<dbReference type="AlphaFoldDB" id="A0A919IYI8"/>
<dbReference type="EMBL" id="BOMM01000016">
    <property type="protein sequence ID" value="GIE10568.1"/>
    <property type="molecule type" value="Genomic_DNA"/>
</dbReference>
<dbReference type="Proteomes" id="UP000598174">
    <property type="component" value="Unassembled WGS sequence"/>
</dbReference>
<keyword evidence="2" id="KW-1185">Reference proteome</keyword>
<protein>
    <submittedName>
        <fullName evidence="1">Uncharacterized protein</fullName>
    </submittedName>
</protein>